<reference evidence="2" key="1">
    <citation type="journal article" date="2019" name="Int. J. Syst. Evol. Microbiol.">
        <title>The Global Catalogue of Microorganisms (GCM) 10K type strain sequencing project: providing services to taxonomists for standard genome sequencing and annotation.</title>
        <authorList>
            <consortium name="The Broad Institute Genomics Platform"/>
            <consortium name="The Broad Institute Genome Sequencing Center for Infectious Disease"/>
            <person name="Wu L."/>
            <person name="Ma J."/>
        </authorList>
    </citation>
    <scope>NUCLEOTIDE SEQUENCE [LARGE SCALE GENOMIC DNA]</scope>
    <source>
        <strain evidence="2">NBRC 108730</strain>
    </source>
</reference>
<organism evidence="1 2">
    <name type="scientific">Angustibacter aerolatus</name>
    <dbReference type="NCBI Taxonomy" id="1162965"/>
    <lineage>
        <taxon>Bacteria</taxon>
        <taxon>Bacillati</taxon>
        <taxon>Actinomycetota</taxon>
        <taxon>Actinomycetes</taxon>
        <taxon>Kineosporiales</taxon>
        <taxon>Kineosporiaceae</taxon>
    </lineage>
</organism>
<dbReference type="EMBL" id="BSUZ01000001">
    <property type="protein sequence ID" value="GMA87975.1"/>
    <property type="molecule type" value="Genomic_DNA"/>
</dbReference>
<sequence>MRTPRGARRRSLSIRAVESVPGGAIVLVPDAVVRHAVTPARTTRAYFRARCRAEGRSKAIVSSLVGSGSALSTERTYVTHTLPTAVLRGLRPRAGRPAAPGQSVAVVEGLVLTATAYAGRLLRQRVRPVTSDPATAADAAQTAA</sequence>
<protein>
    <submittedName>
        <fullName evidence="1">Uncharacterized protein</fullName>
    </submittedName>
</protein>
<dbReference type="Proteomes" id="UP001157017">
    <property type="component" value="Unassembled WGS sequence"/>
</dbReference>
<keyword evidence="2" id="KW-1185">Reference proteome</keyword>
<proteinExistence type="predicted"/>
<evidence type="ECO:0000313" key="1">
    <source>
        <dbReference type="EMBL" id="GMA87975.1"/>
    </source>
</evidence>
<gene>
    <name evidence="1" type="ORF">GCM10025868_32250</name>
</gene>
<comment type="caution">
    <text evidence="1">The sequence shown here is derived from an EMBL/GenBank/DDBJ whole genome shotgun (WGS) entry which is preliminary data.</text>
</comment>
<accession>A0ABQ6JIC5</accession>
<name>A0ABQ6JIC5_9ACTN</name>
<evidence type="ECO:0000313" key="2">
    <source>
        <dbReference type="Proteomes" id="UP001157017"/>
    </source>
</evidence>